<sequence length="70" mass="7128">MSGLRRSNRASHPYLRAQIQPLAKAASGPAAGGSGPEITDPAVVLCAVARHAYGEHGSVAVRHSGPVSDL</sequence>
<keyword evidence="2" id="KW-1185">Reference proteome</keyword>
<dbReference type="AlphaFoldDB" id="A0A640V120"/>
<dbReference type="Proteomes" id="UP000431826">
    <property type="component" value="Unassembled WGS sequence"/>
</dbReference>
<dbReference type="EMBL" id="BLIR01000001">
    <property type="protein sequence ID" value="GFE39916.1"/>
    <property type="molecule type" value="Genomic_DNA"/>
</dbReference>
<gene>
    <name evidence="1" type="ORF">Stube_45890</name>
</gene>
<proteinExistence type="predicted"/>
<evidence type="ECO:0000313" key="1">
    <source>
        <dbReference type="EMBL" id="GFE39916.1"/>
    </source>
</evidence>
<organism evidence="1 2">
    <name type="scientific">Streptomyces tubercidicus</name>
    <dbReference type="NCBI Taxonomy" id="47759"/>
    <lineage>
        <taxon>Bacteria</taxon>
        <taxon>Bacillati</taxon>
        <taxon>Actinomycetota</taxon>
        <taxon>Actinomycetes</taxon>
        <taxon>Kitasatosporales</taxon>
        <taxon>Streptomycetaceae</taxon>
        <taxon>Streptomyces</taxon>
    </lineage>
</organism>
<evidence type="ECO:0000313" key="2">
    <source>
        <dbReference type="Proteomes" id="UP000431826"/>
    </source>
</evidence>
<reference evidence="1 2" key="1">
    <citation type="submission" date="2019-12" db="EMBL/GenBank/DDBJ databases">
        <title>Whole genome shotgun sequence of Streptomyces tubercidicus NBRC 13090.</title>
        <authorList>
            <person name="Ichikawa N."/>
            <person name="Kimura A."/>
            <person name="Kitahashi Y."/>
            <person name="Komaki H."/>
            <person name="Tamura T."/>
        </authorList>
    </citation>
    <scope>NUCLEOTIDE SEQUENCE [LARGE SCALE GENOMIC DNA]</scope>
    <source>
        <strain evidence="1 2">NBRC 13090</strain>
    </source>
</reference>
<name>A0A640V120_9ACTN</name>
<accession>A0A640V120</accession>
<protein>
    <submittedName>
        <fullName evidence="1">Uncharacterized protein</fullName>
    </submittedName>
</protein>
<comment type="caution">
    <text evidence="1">The sequence shown here is derived from an EMBL/GenBank/DDBJ whole genome shotgun (WGS) entry which is preliminary data.</text>
</comment>